<evidence type="ECO:0000256" key="1">
    <source>
        <dbReference type="ARBA" id="ARBA00022723"/>
    </source>
</evidence>
<dbReference type="Pfam" id="PF01753">
    <property type="entry name" value="zf-MYND"/>
    <property type="match status" value="1"/>
</dbReference>
<dbReference type="InterPro" id="IPR024047">
    <property type="entry name" value="MM3350-like_sf"/>
</dbReference>
<evidence type="ECO:0000259" key="5">
    <source>
        <dbReference type="PROSITE" id="PS50865"/>
    </source>
</evidence>
<dbReference type="PROSITE" id="PS50865">
    <property type="entry name" value="ZF_MYND_2"/>
    <property type="match status" value="1"/>
</dbReference>
<evidence type="ECO:0000313" key="6">
    <source>
        <dbReference type="EMBL" id="RDX41485.1"/>
    </source>
</evidence>
<dbReference type="PANTHER" id="PTHR41878">
    <property type="entry name" value="LEXA REPRESSOR-RELATED"/>
    <property type="match status" value="1"/>
</dbReference>
<dbReference type="SUPFAM" id="SSF159941">
    <property type="entry name" value="MM3350-like"/>
    <property type="match status" value="1"/>
</dbReference>
<dbReference type="Gene3D" id="3.10.290.30">
    <property type="entry name" value="MM3350-like"/>
    <property type="match status" value="1"/>
</dbReference>
<keyword evidence="3" id="KW-0862">Zinc</keyword>
<organism evidence="6 7">
    <name type="scientific">Lentinus brumalis</name>
    <dbReference type="NCBI Taxonomy" id="2498619"/>
    <lineage>
        <taxon>Eukaryota</taxon>
        <taxon>Fungi</taxon>
        <taxon>Dikarya</taxon>
        <taxon>Basidiomycota</taxon>
        <taxon>Agaricomycotina</taxon>
        <taxon>Agaricomycetes</taxon>
        <taxon>Polyporales</taxon>
        <taxon>Polyporaceae</taxon>
        <taxon>Lentinus</taxon>
    </lineage>
</organism>
<dbReference type="InterPro" id="IPR002893">
    <property type="entry name" value="Znf_MYND"/>
</dbReference>
<dbReference type="SUPFAM" id="SSF144232">
    <property type="entry name" value="HIT/MYND zinc finger-like"/>
    <property type="match status" value="1"/>
</dbReference>
<keyword evidence="2 4" id="KW-0863">Zinc-finger</keyword>
<dbReference type="OrthoDB" id="432970at2759"/>
<protein>
    <recommendedName>
        <fullName evidence="5">MYND-type domain-containing protein</fullName>
    </recommendedName>
</protein>
<dbReference type="Pfam" id="PF07929">
    <property type="entry name" value="PRiA4_ORF3"/>
    <property type="match status" value="1"/>
</dbReference>
<dbReference type="InterPro" id="IPR012912">
    <property type="entry name" value="Plasmid_pRiA4b_Orf3-like"/>
</dbReference>
<dbReference type="PANTHER" id="PTHR41878:SF1">
    <property type="entry name" value="TNPR PROTEIN"/>
    <property type="match status" value="1"/>
</dbReference>
<dbReference type="EMBL" id="KZ857510">
    <property type="protein sequence ID" value="RDX41485.1"/>
    <property type="molecule type" value="Genomic_DNA"/>
</dbReference>
<evidence type="ECO:0000313" key="7">
    <source>
        <dbReference type="Proteomes" id="UP000256964"/>
    </source>
</evidence>
<evidence type="ECO:0000256" key="4">
    <source>
        <dbReference type="PROSITE-ProRule" id="PRU00134"/>
    </source>
</evidence>
<dbReference type="PROSITE" id="PS01360">
    <property type="entry name" value="ZF_MYND_1"/>
    <property type="match status" value="1"/>
</dbReference>
<sequence>MAGDPLRAVDPFLVERKAMSIIAPDSPCRFTPKGEYKKPAFVKFDPEDDGALLDEIFWEDPLTFTPRRCRNGYVEHWGLYPCDEDKITEVPIIRIQTRKFTTQFIYDDKTKILPELQFVNALIEKKIKELAQVDLGDLRRRDYTLYVAVSFLEHPTDPTAHRYWRRIRVSGGLPLGVFADKVLTPVWGWVRNLHAHTFHDMKDGAMFGPKDCNSIDIMHHMDNAGYAYIPEESYCIAHILREPGDVMFYHYDFGDNWFLDIKVEDIAPVESSTGAVVVFGGRGGRLPDGDRVGTWDWQRYLKKADESTLESDDYDGKMYAVAKLFCTTNYNDLEPPRNPLTYSFDYFDLAECRAEVRAALDSKASLPYASKKFITPIGEGSLEKLLELNQVSSRLGISFKNLKKGTAVVQTMTGPDGEQFIEEGIVTTRRDNPANTACARCGSPHGLKACGRCGQRFYCGKTCQTNHWKETHKLDCKTKKH</sequence>
<reference evidence="6 7" key="1">
    <citation type="journal article" date="2018" name="Biotechnol. Biofuels">
        <title>Integrative visual omics of the white-rot fungus Polyporus brumalis exposes the biotechnological potential of its oxidative enzymes for delignifying raw plant biomass.</title>
        <authorList>
            <person name="Miyauchi S."/>
            <person name="Rancon A."/>
            <person name="Drula E."/>
            <person name="Hage H."/>
            <person name="Chaduli D."/>
            <person name="Favel A."/>
            <person name="Grisel S."/>
            <person name="Henrissat B."/>
            <person name="Herpoel-Gimbert I."/>
            <person name="Ruiz-Duenas F.J."/>
            <person name="Chevret D."/>
            <person name="Hainaut M."/>
            <person name="Lin J."/>
            <person name="Wang M."/>
            <person name="Pangilinan J."/>
            <person name="Lipzen A."/>
            <person name="Lesage-Meessen L."/>
            <person name="Navarro D."/>
            <person name="Riley R."/>
            <person name="Grigoriev I.V."/>
            <person name="Zhou S."/>
            <person name="Raouche S."/>
            <person name="Rosso M.N."/>
        </authorList>
    </citation>
    <scope>NUCLEOTIDE SEQUENCE [LARGE SCALE GENOMIC DNA]</scope>
    <source>
        <strain evidence="6 7">BRFM 1820</strain>
    </source>
</reference>
<keyword evidence="7" id="KW-1185">Reference proteome</keyword>
<dbReference type="Proteomes" id="UP000256964">
    <property type="component" value="Unassembled WGS sequence"/>
</dbReference>
<dbReference type="AlphaFoldDB" id="A0A371CMI2"/>
<evidence type="ECO:0000256" key="2">
    <source>
        <dbReference type="ARBA" id="ARBA00022771"/>
    </source>
</evidence>
<accession>A0A371CMI2</accession>
<gene>
    <name evidence="6" type="ORF">OH76DRAFT_1412062</name>
</gene>
<name>A0A371CMI2_9APHY</name>
<dbReference type="GO" id="GO:0008270">
    <property type="term" value="F:zinc ion binding"/>
    <property type="evidence" value="ECO:0007669"/>
    <property type="project" value="UniProtKB-KW"/>
</dbReference>
<dbReference type="Gene3D" id="6.10.140.2220">
    <property type="match status" value="1"/>
</dbReference>
<evidence type="ECO:0000256" key="3">
    <source>
        <dbReference type="ARBA" id="ARBA00022833"/>
    </source>
</evidence>
<feature type="domain" description="MYND-type" evidence="5">
    <location>
        <begin position="438"/>
        <end position="476"/>
    </location>
</feature>
<proteinExistence type="predicted"/>
<keyword evidence="1" id="KW-0479">Metal-binding</keyword>